<dbReference type="PATRIC" id="fig|1502723.3.peg.6686"/>
<dbReference type="EMBL" id="JYFN01000083">
    <property type="protein sequence ID" value="KJE19821.1"/>
    <property type="molecule type" value="Genomic_DNA"/>
</dbReference>
<dbReference type="Gene3D" id="1.20.1720.10">
    <property type="entry name" value="Multidrug resistance protein D"/>
    <property type="match status" value="1"/>
</dbReference>
<proteinExistence type="predicted"/>
<evidence type="ECO:0000256" key="3">
    <source>
        <dbReference type="ARBA" id="ARBA00022475"/>
    </source>
</evidence>
<keyword evidence="2" id="KW-0813">Transport</keyword>
<sequence precursor="true">MSSSSPSSASSPTSPSSASSPSSAFSASAASSAGQSAAGPPTQEARRARIALVTIVTCQLMLVLDITIVNVALPRIRETLGFSATDLAWVINAYTLAYGGLLLLGGRAGDLLGRRATLLGGIALFTTASLLGGLATAPWMLIAARVGQGVGAACASPNALALIAANFPPGPARTRAMGAWAAVAGVGGSIGLIAGGMLTTWLSWRWVMFINVPFGLAILLLAPRYLRTPPRREGRFDVAGALSSVVGLAAGVYGFLRASSNGWADGRTLGAFLLAVVALAAFVVVESRAAQPVVPLRLVAEASRARTYLLLLLLTGSMLSMFFFGTQVLQEVLGLSALRAGLAFLPLSLGILVSASRASRLLPRVGPKPLMLVGAALSTGAMLWLAQVSVTSSYTSVVLGPLLLFGAGLGLLFVPLSVSLVAGVPAEHSGAAASMMVTTQQVGGSLGLAVLVTVFGSAARHARGDAPAGLAPGELARYVLAHGVAEAFTVGAIGVAVIFLTVLLTRQIPLGDAPAPAAAGPTGRDPAPESTDSMS</sequence>
<keyword evidence="11" id="KW-1185">Reference proteome</keyword>
<reference evidence="10 11" key="2">
    <citation type="journal article" date="2016" name="Genome Announc.">
        <title>Permanent Draft Genome Sequences for Two Variants of Frankia sp. Strain CpI1, the First Frankia Strain Isolated from Root Nodules of Comptonia peregrina.</title>
        <authorList>
            <person name="Oshone R."/>
            <person name="Hurst S.G.IV."/>
            <person name="Abebe-Akele F."/>
            <person name="Simpson S."/>
            <person name="Morris K."/>
            <person name="Thomas W.K."/>
            <person name="Tisa L.S."/>
        </authorList>
    </citation>
    <scope>NUCLEOTIDE SEQUENCE [LARGE SCALE GENOMIC DNA]</scope>
    <source>
        <strain evidence="11">CpI1-S</strain>
    </source>
</reference>
<organism evidence="10 11">
    <name type="scientific">Frankia torreyi</name>
    <dbReference type="NCBI Taxonomy" id="1856"/>
    <lineage>
        <taxon>Bacteria</taxon>
        <taxon>Bacillati</taxon>
        <taxon>Actinomycetota</taxon>
        <taxon>Actinomycetes</taxon>
        <taxon>Frankiales</taxon>
        <taxon>Frankiaceae</taxon>
        <taxon>Frankia</taxon>
    </lineage>
</organism>
<evidence type="ECO:0000256" key="1">
    <source>
        <dbReference type="ARBA" id="ARBA00004651"/>
    </source>
</evidence>
<comment type="subcellular location">
    <subcellularLocation>
        <location evidence="1">Cell membrane</location>
        <topology evidence="1">Multi-pass membrane protein</topology>
    </subcellularLocation>
</comment>
<feature type="transmembrane region" description="Helical" evidence="8">
    <location>
        <begin position="118"/>
        <end position="142"/>
    </location>
</feature>
<dbReference type="CDD" id="cd17321">
    <property type="entry name" value="MFS_MMR_MDR_like"/>
    <property type="match status" value="1"/>
</dbReference>
<feature type="region of interest" description="Disordered" evidence="7">
    <location>
        <begin position="1"/>
        <end position="26"/>
    </location>
</feature>
<feature type="transmembrane region" description="Helical" evidence="8">
    <location>
        <begin position="442"/>
        <end position="459"/>
    </location>
</feature>
<feature type="transmembrane region" description="Helical" evidence="8">
    <location>
        <begin position="402"/>
        <end position="422"/>
    </location>
</feature>
<feature type="transmembrane region" description="Helical" evidence="8">
    <location>
        <begin position="307"/>
        <end position="325"/>
    </location>
</feature>
<dbReference type="GO" id="GO:0022857">
    <property type="term" value="F:transmembrane transporter activity"/>
    <property type="evidence" value="ECO:0007669"/>
    <property type="project" value="InterPro"/>
</dbReference>
<feature type="transmembrane region" description="Helical" evidence="8">
    <location>
        <begin position="370"/>
        <end position="390"/>
    </location>
</feature>
<feature type="transmembrane region" description="Helical" evidence="8">
    <location>
        <begin position="148"/>
        <end position="167"/>
    </location>
</feature>
<dbReference type="Pfam" id="PF07690">
    <property type="entry name" value="MFS_1"/>
    <property type="match status" value="1"/>
</dbReference>
<protein>
    <submittedName>
        <fullName evidence="10">Major Facilitator Superfamily transporter</fullName>
    </submittedName>
</protein>
<evidence type="ECO:0000256" key="5">
    <source>
        <dbReference type="ARBA" id="ARBA00022989"/>
    </source>
</evidence>
<feature type="compositionally biased region" description="Low complexity" evidence="7">
    <location>
        <begin position="514"/>
        <end position="525"/>
    </location>
</feature>
<evidence type="ECO:0000313" key="11">
    <source>
        <dbReference type="Proteomes" id="UP000032545"/>
    </source>
</evidence>
<gene>
    <name evidence="10" type="ORF">FF36_05895</name>
</gene>
<keyword evidence="6 8" id="KW-0472">Membrane</keyword>
<dbReference type="GO" id="GO:0005886">
    <property type="term" value="C:plasma membrane"/>
    <property type="evidence" value="ECO:0007669"/>
    <property type="project" value="UniProtKB-SubCell"/>
</dbReference>
<evidence type="ECO:0000313" key="10">
    <source>
        <dbReference type="EMBL" id="KJE19821.1"/>
    </source>
</evidence>
<feature type="transmembrane region" description="Helical" evidence="8">
    <location>
        <begin position="337"/>
        <end position="358"/>
    </location>
</feature>
<feature type="transmembrane region" description="Helical" evidence="8">
    <location>
        <begin position="268"/>
        <end position="286"/>
    </location>
</feature>
<feature type="transmembrane region" description="Helical" evidence="8">
    <location>
        <begin position="479"/>
        <end position="504"/>
    </location>
</feature>
<dbReference type="PROSITE" id="PS50850">
    <property type="entry name" value="MFS"/>
    <property type="match status" value="1"/>
</dbReference>
<dbReference type="AlphaFoldDB" id="A0A0D8B6M6"/>
<feature type="domain" description="Major facilitator superfamily (MFS) profile" evidence="9">
    <location>
        <begin position="51"/>
        <end position="509"/>
    </location>
</feature>
<keyword evidence="3" id="KW-1003">Cell membrane</keyword>
<keyword evidence="5 8" id="KW-1133">Transmembrane helix</keyword>
<feature type="transmembrane region" description="Helical" evidence="8">
    <location>
        <begin position="204"/>
        <end position="226"/>
    </location>
</feature>
<dbReference type="SUPFAM" id="SSF103473">
    <property type="entry name" value="MFS general substrate transporter"/>
    <property type="match status" value="1"/>
</dbReference>
<dbReference type="Proteomes" id="UP000032545">
    <property type="component" value="Unassembled WGS sequence"/>
</dbReference>
<feature type="region of interest" description="Disordered" evidence="7">
    <location>
        <begin position="514"/>
        <end position="535"/>
    </location>
</feature>
<feature type="transmembrane region" description="Helical" evidence="8">
    <location>
        <begin position="87"/>
        <end position="106"/>
    </location>
</feature>
<dbReference type="InterPro" id="IPR011701">
    <property type="entry name" value="MFS"/>
</dbReference>
<name>A0A0D8B6M6_9ACTN</name>
<feature type="transmembrane region" description="Helical" evidence="8">
    <location>
        <begin position="179"/>
        <end position="198"/>
    </location>
</feature>
<dbReference type="Gene3D" id="1.20.1250.20">
    <property type="entry name" value="MFS general substrate transporter like domains"/>
    <property type="match status" value="1"/>
</dbReference>
<evidence type="ECO:0000256" key="8">
    <source>
        <dbReference type="SAM" id="Phobius"/>
    </source>
</evidence>
<dbReference type="InterPro" id="IPR020846">
    <property type="entry name" value="MFS_dom"/>
</dbReference>
<feature type="transmembrane region" description="Helical" evidence="8">
    <location>
        <begin position="238"/>
        <end position="256"/>
    </location>
</feature>
<evidence type="ECO:0000256" key="7">
    <source>
        <dbReference type="SAM" id="MobiDB-lite"/>
    </source>
</evidence>
<evidence type="ECO:0000259" key="9">
    <source>
        <dbReference type="PROSITE" id="PS50850"/>
    </source>
</evidence>
<dbReference type="PANTHER" id="PTHR42718:SF46">
    <property type="entry name" value="BLR6921 PROTEIN"/>
    <property type="match status" value="1"/>
</dbReference>
<evidence type="ECO:0000256" key="6">
    <source>
        <dbReference type="ARBA" id="ARBA00023136"/>
    </source>
</evidence>
<accession>A0A0D8B6M6</accession>
<keyword evidence="4 8" id="KW-0812">Transmembrane</keyword>
<comment type="caution">
    <text evidence="10">The sequence shown here is derived from an EMBL/GenBank/DDBJ whole genome shotgun (WGS) entry which is preliminary data.</text>
</comment>
<dbReference type="InterPro" id="IPR036259">
    <property type="entry name" value="MFS_trans_sf"/>
</dbReference>
<feature type="transmembrane region" description="Helical" evidence="8">
    <location>
        <begin position="50"/>
        <end position="72"/>
    </location>
</feature>
<dbReference type="PANTHER" id="PTHR42718">
    <property type="entry name" value="MAJOR FACILITATOR SUPERFAMILY MULTIDRUG TRANSPORTER MFSC"/>
    <property type="match status" value="1"/>
</dbReference>
<evidence type="ECO:0000256" key="4">
    <source>
        <dbReference type="ARBA" id="ARBA00022692"/>
    </source>
</evidence>
<evidence type="ECO:0000256" key="2">
    <source>
        <dbReference type="ARBA" id="ARBA00022448"/>
    </source>
</evidence>
<reference evidence="11" key="1">
    <citation type="submission" date="2015-02" db="EMBL/GenBank/DDBJ databases">
        <title>Draft Genome of Frankia sp. CpI1-S.</title>
        <authorList>
            <person name="Oshone R.T."/>
            <person name="Ngom M."/>
            <person name="Ghodhbane-Gtari F."/>
            <person name="Gtari M."/>
            <person name="Morris K."/>
            <person name="Thomas K."/>
            <person name="Sen A."/>
            <person name="Tisa L.S."/>
        </authorList>
    </citation>
    <scope>NUCLEOTIDE SEQUENCE [LARGE SCALE GENOMIC DNA]</scope>
    <source>
        <strain evidence="11">CpI1-S</strain>
    </source>
</reference>